<dbReference type="PROSITE" id="PS51192">
    <property type="entry name" value="HELICASE_ATP_BIND_1"/>
    <property type="match status" value="1"/>
</dbReference>
<evidence type="ECO:0000259" key="6">
    <source>
        <dbReference type="PROSITE" id="PS51192"/>
    </source>
</evidence>
<evidence type="ECO:0000313" key="8">
    <source>
        <dbReference type="Proteomes" id="UP001189429"/>
    </source>
</evidence>
<evidence type="ECO:0000313" key="7">
    <source>
        <dbReference type="EMBL" id="CAK0828453.1"/>
    </source>
</evidence>
<comment type="caution">
    <text evidence="7">The sequence shown here is derived from an EMBL/GenBank/DDBJ whole genome shotgun (WGS) entry which is preliminary data.</text>
</comment>
<accession>A0ABN9S985</accession>
<dbReference type="InterPro" id="IPR011545">
    <property type="entry name" value="DEAD/DEAH_box_helicase_dom"/>
</dbReference>
<dbReference type="Pfam" id="PF00270">
    <property type="entry name" value="DEAD"/>
    <property type="match status" value="1"/>
</dbReference>
<keyword evidence="4" id="KW-0067">ATP-binding</keyword>
<keyword evidence="2" id="KW-0378">Hydrolase</keyword>
<feature type="domain" description="Helicase ATP-binding" evidence="6">
    <location>
        <begin position="331"/>
        <end position="520"/>
    </location>
</feature>
<dbReference type="InterPro" id="IPR044742">
    <property type="entry name" value="DEAD/DEAH_RhlB"/>
</dbReference>
<organism evidence="7 8">
    <name type="scientific">Prorocentrum cordatum</name>
    <dbReference type="NCBI Taxonomy" id="2364126"/>
    <lineage>
        <taxon>Eukaryota</taxon>
        <taxon>Sar</taxon>
        <taxon>Alveolata</taxon>
        <taxon>Dinophyceae</taxon>
        <taxon>Prorocentrales</taxon>
        <taxon>Prorocentraceae</taxon>
        <taxon>Prorocentrum</taxon>
    </lineage>
</organism>
<reference evidence="7" key="1">
    <citation type="submission" date="2023-10" db="EMBL/GenBank/DDBJ databases">
        <authorList>
            <person name="Chen Y."/>
            <person name="Shah S."/>
            <person name="Dougan E. K."/>
            <person name="Thang M."/>
            <person name="Chan C."/>
        </authorList>
    </citation>
    <scope>NUCLEOTIDE SEQUENCE [LARGE SCALE GENOMIC DNA]</scope>
</reference>
<name>A0ABN9S985_9DINO</name>
<evidence type="ECO:0000256" key="2">
    <source>
        <dbReference type="ARBA" id="ARBA00022801"/>
    </source>
</evidence>
<protein>
    <recommendedName>
        <fullName evidence="6">Helicase ATP-binding domain-containing protein</fullName>
    </recommendedName>
</protein>
<evidence type="ECO:0000256" key="4">
    <source>
        <dbReference type="ARBA" id="ARBA00022840"/>
    </source>
</evidence>
<feature type="compositionally biased region" description="Basic and acidic residues" evidence="5">
    <location>
        <begin position="272"/>
        <end position="282"/>
    </location>
</feature>
<dbReference type="Proteomes" id="UP001189429">
    <property type="component" value="Unassembled WGS sequence"/>
</dbReference>
<dbReference type="EMBL" id="CAUYUJ010010047">
    <property type="protein sequence ID" value="CAK0828453.1"/>
    <property type="molecule type" value="Genomic_DNA"/>
</dbReference>
<evidence type="ECO:0000256" key="3">
    <source>
        <dbReference type="ARBA" id="ARBA00022806"/>
    </source>
</evidence>
<evidence type="ECO:0000256" key="5">
    <source>
        <dbReference type="SAM" id="MobiDB-lite"/>
    </source>
</evidence>
<proteinExistence type="predicted"/>
<keyword evidence="1" id="KW-0547">Nucleotide-binding</keyword>
<dbReference type="InterPro" id="IPR027417">
    <property type="entry name" value="P-loop_NTPase"/>
</dbReference>
<dbReference type="InterPro" id="IPR014001">
    <property type="entry name" value="Helicase_ATP-bd"/>
</dbReference>
<dbReference type="CDD" id="cd00268">
    <property type="entry name" value="DEADc"/>
    <property type="match status" value="1"/>
</dbReference>
<sequence length="577" mass="62229">MSLASVGSAARRAAASATASSGCLGGGGLRRLGVGVLGGRGRGCGSGVLEQMLGIIGREGVRLDWRAPLGERAGHEAPEAPHQAAQAAAWRKPGAQEVVEAERQERLQGNQAADTRDLQQWFRQLGMAPYDLGVGCADIFATLAGALPILYFGTRATGLKLNLTKVVLIRVMGGTEEHLQEILVDVGFLPLSFSIVKSGKHLGIIIGQDGHLDSWIAPTVKCISRARSIKHLALGLAKDTEEPRGGMHDVVSGVCALGQRLAAAEAAMAEPAKSRQRERRSSQGDVRLPEPIASWQDATDRRYLDQALAGKLQAAGLERPTLIQRHALPIISHQSGRYDLIASAQTGSGKTFAFVIPSVARLILQGAISRPFFAGPHAQGSPLLLLLSPTRELAVQTSKEAEVMTSGTKLVTNCVYGGESTKTQVDKITRAQTDILCATPGRLCDLIDINKLSLSFVQCCVLDEADQMLSLGLEQQVEEVFYGRDLPQPNHGRQTLLFSATMPQKIRDMTPRILRQDRHREFDHRQVRGGDQGGSCSSIRQIVKYVEDNQKMQAVLMDLQDTCGRSQGRQRAAQARS</sequence>
<gene>
    <name evidence="7" type="ORF">PCOR1329_LOCUS27663</name>
</gene>
<dbReference type="PANTHER" id="PTHR47958">
    <property type="entry name" value="ATP-DEPENDENT RNA HELICASE DBP3"/>
    <property type="match status" value="1"/>
</dbReference>
<dbReference type="Gene3D" id="3.40.50.300">
    <property type="entry name" value="P-loop containing nucleotide triphosphate hydrolases"/>
    <property type="match status" value="1"/>
</dbReference>
<evidence type="ECO:0000256" key="1">
    <source>
        <dbReference type="ARBA" id="ARBA00022741"/>
    </source>
</evidence>
<keyword evidence="3" id="KW-0347">Helicase</keyword>
<dbReference type="SMART" id="SM00487">
    <property type="entry name" value="DEXDc"/>
    <property type="match status" value="1"/>
</dbReference>
<dbReference type="SUPFAM" id="SSF52540">
    <property type="entry name" value="P-loop containing nucleoside triphosphate hydrolases"/>
    <property type="match status" value="1"/>
</dbReference>
<feature type="region of interest" description="Disordered" evidence="5">
    <location>
        <begin position="268"/>
        <end position="289"/>
    </location>
</feature>
<keyword evidence="8" id="KW-1185">Reference proteome</keyword>